<gene>
    <name evidence="5" type="primary">arsC</name>
    <name evidence="5" type="ORF">ENSA7_17650</name>
</gene>
<keyword evidence="5" id="KW-0378">Hydrolase</keyword>
<dbReference type="SMART" id="SM00226">
    <property type="entry name" value="LMWPc"/>
    <property type="match status" value="1"/>
</dbReference>
<dbReference type="Gene3D" id="3.40.50.2300">
    <property type="match status" value="1"/>
</dbReference>
<proteinExistence type="predicted"/>
<evidence type="ECO:0000256" key="1">
    <source>
        <dbReference type="ARBA" id="ARBA00022849"/>
    </source>
</evidence>
<reference evidence="5 6" key="1">
    <citation type="submission" date="2018-03" db="EMBL/GenBank/DDBJ databases">
        <title>Draft Genome Sequences of the Obligatory Marine Myxobacteria Enhygromyxa salina SWB007.</title>
        <authorList>
            <person name="Poehlein A."/>
            <person name="Moghaddam J.A."/>
            <person name="Harms H."/>
            <person name="Alanjari M."/>
            <person name="Koenig G.M."/>
            <person name="Daniel R."/>
            <person name="Schaeberle T.F."/>
        </authorList>
    </citation>
    <scope>NUCLEOTIDE SEQUENCE [LARGE SCALE GENOMIC DNA]</scope>
    <source>
        <strain evidence="5 6">SWB007</strain>
    </source>
</reference>
<dbReference type="GO" id="GO:0046685">
    <property type="term" value="P:response to arsenic-containing substance"/>
    <property type="evidence" value="ECO:0007669"/>
    <property type="project" value="UniProtKB-KW"/>
</dbReference>
<keyword evidence="1" id="KW-0059">Arsenical resistance</keyword>
<feature type="compositionally biased region" description="Low complexity" evidence="2">
    <location>
        <begin position="38"/>
        <end position="57"/>
    </location>
</feature>
<feature type="signal peptide" evidence="3">
    <location>
        <begin position="1"/>
        <end position="27"/>
    </location>
</feature>
<feature type="region of interest" description="Disordered" evidence="2">
    <location>
        <begin position="30"/>
        <end position="57"/>
    </location>
</feature>
<evidence type="ECO:0000313" key="6">
    <source>
        <dbReference type="Proteomes" id="UP000238823"/>
    </source>
</evidence>
<dbReference type="EMBL" id="PVNL01000041">
    <property type="protein sequence ID" value="PRQ08479.1"/>
    <property type="molecule type" value="Genomic_DNA"/>
</dbReference>
<dbReference type="PANTHER" id="PTHR43428:SF1">
    <property type="entry name" value="ARSENATE REDUCTASE"/>
    <property type="match status" value="1"/>
</dbReference>
<keyword evidence="3" id="KW-0732">Signal</keyword>
<dbReference type="Proteomes" id="UP000238823">
    <property type="component" value="Unassembled WGS sequence"/>
</dbReference>
<feature type="chain" id="PRO_5015432303" evidence="3">
    <location>
        <begin position="28"/>
        <end position="268"/>
    </location>
</feature>
<dbReference type="PROSITE" id="PS51257">
    <property type="entry name" value="PROKAR_LIPOPROTEIN"/>
    <property type="match status" value="1"/>
</dbReference>
<sequence>MSNTSKIIDTCLALSLGALLASSLGCAATSEAEPDASPPTSTETTETATPEPAPTTERTAVTFHPQLHAYVERLLPTLSTIPEDRRETLDRIAAFVRERGAASLPARLVFICTHNSRRSHMSQIWAATAAAWYGVDGVETYSGGTEATAFNPRAVAAMRRAGFEIGEVPDDVANPHYAVSFAGDDTALDAFSKTYDADGNPREDFAVIMTCSQADQACPFVRGATRRISLPYDDPKLADGSPEEADRYDERALQIAGEMFYLFSQVHG</sequence>
<dbReference type="AlphaFoldDB" id="A0A2S9YTW6"/>
<protein>
    <submittedName>
        <fullName evidence="5">Protein ArsC</fullName>
        <ecNumber evidence="5">3.1.3.48</ecNumber>
    </submittedName>
</protein>
<dbReference type="EC" id="3.1.3.48" evidence="5"/>
<dbReference type="GO" id="GO:0004725">
    <property type="term" value="F:protein tyrosine phosphatase activity"/>
    <property type="evidence" value="ECO:0007669"/>
    <property type="project" value="UniProtKB-EC"/>
</dbReference>
<dbReference type="SUPFAM" id="SSF52788">
    <property type="entry name" value="Phosphotyrosine protein phosphatases I"/>
    <property type="match status" value="1"/>
</dbReference>
<evidence type="ECO:0000313" key="5">
    <source>
        <dbReference type="EMBL" id="PRQ08479.1"/>
    </source>
</evidence>
<evidence type="ECO:0000256" key="3">
    <source>
        <dbReference type="SAM" id="SignalP"/>
    </source>
</evidence>
<dbReference type="InterPro" id="IPR036196">
    <property type="entry name" value="Ptyr_pPase_sf"/>
</dbReference>
<evidence type="ECO:0000259" key="4">
    <source>
        <dbReference type="SMART" id="SM00226"/>
    </source>
</evidence>
<dbReference type="PANTHER" id="PTHR43428">
    <property type="entry name" value="ARSENATE REDUCTASE"/>
    <property type="match status" value="1"/>
</dbReference>
<accession>A0A2S9YTW6</accession>
<feature type="domain" description="Phosphotyrosine protein phosphatase I" evidence="4">
    <location>
        <begin position="106"/>
        <end position="265"/>
    </location>
</feature>
<comment type="caution">
    <text evidence="5">The sequence shown here is derived from an EMBL/GenBank/DDBJ whole genome shotgun (WGS) entry which is preliminary data.</text>
</comment>
<evidence type="ECO:0000256" key="2">
    <source>
        <dbReference type="SAM" id="MobiDB-lite"/>
    </source>
</evidence>
<organism evidence="5 6">
    <name type="scientific">Enhygromyxa salina</name>
    <dbReference type="NCBI Taxonomy" id="215803"/>
    <lineage>
        <taxon>Bacteria</taxon>
        <taxon>Pseudomonadati</taxon>
        <taxon>Myxococcota</taxon>
        <taxon>Polyangia</taxon>
        <taxon>Nannocystales</taxon>
        <taxon>Nannocystaceae</taxon>
        <taxon>Enhygromyxa</taxon>
    </lineage>
</organism>
<dbReference type="InterPro" id="IPR023485">
    <property type="entry name" value="Ptyr_pPase"/>
</dbReference>
<name>A0A2S9YTW6_9BACT</name>
<dbReference type="OrthoDB" id="9784339at2"/>